<dbReference type="SMART" id="SM00478">
    <property type="entry name" value="ENDO3c"/>
    <property type="match status" value="1"/>
</dbReference>
<feature type="domain" description="HhH-GPD" evidence="14">
    <location>
        <begin position="67"/>
        <end position="214"/>
    </location>
</feature>
<evidence type="ECO:0000256" key="6">
    <source>
        <dbReference type="ARBA" id="ARBA00023004"/>
    </source>
</evidence>
<dbReference type="Proteomes" id="UP001165667">
    <property type="component" value="Unassembled WGS sequence"/>
</dbReference>
<dbReference type="Pfam" id="PF00730">
    <property type="entry name" value="HhH-GPD"/>
    <property type="match status" value="1"/>
</dbReference>
<keyword evidence="15" id="KW-0540">Nuclease</keyword>
<dbReference type="Gene3D" id="1.10.340.30">
    <property type="entry name" value="Hypothetical protein, domain 2"/>
    <property type="match status" value="1"/>
</dbReference>
<evidence type="ECO:0000256" key="9">
    <source>
        <dbReference type="ARBA" id="ARBA00023204"/>
    </source>
</evidence>
<dbReference type="RefSeq" id="WP_282584052.1">
    <property type="nucleotide sequence ID" value="NZ_JAMOIM010000003.1"/>
</dbReference>
<evidence type="ECO:0000256" key="3">
    <source>
        <dbReference type="ARBA" id="ARBA00022723"/>
    </source>
</evidence>
<dbReference type="InterPro" id="IPR003651">
    <property type="entry name" value="Endonuclease3_FeS-loop_motif"/>
</dbReference>
<dbReference type="GO" id="GO:0003677">
    <property type="term" value="F:DNA binding"/>
    <property type="evidence" value="ECO:0007669"/>
    <property type="project" value="UniProtKB-UniRule"/>
</dbReference>
<dbReference type="InterPro" id="IPR005759">
    <property type="entry name" value="Nth"/>
</dbReference>
<dbReference type="GO" id="GO:0051539">
    <property type="term" value="F:4 iron, 4 sulfur cluster binding"/>
    <property type="evidence" value="ECO:0007669"/>
    <property type="project" value="UniProtKB-UniRule"/>
</dbReference>
<sequence length="239" mass="25999">MPAPNMKRSAAAGKSPAVSRRLPAMPPDPADAPRIAEIFRRFEAREPVPVTELNYRNAYTLLVAVALSAQATDVSVNKATAPLFAMVDTPQAMLDFGEDRLRDAIKTIGLYNSKARNVMALSERLVREFDGTVPRDRAVLETLPGVGRKTAAVVVNTLHGDHTIAVDTHVFRVSNRMPIAVGVTPDAVEAGLLAVVPAGFVRHAHHWLILHGRYTCLARKPLCPTCIVADLCRWPDKTA</sequence>
<protein>
    <recommendedName>
        <fullName evidence="12">Endonuclease III</fullName>
        <ecNumber evidence="12">4.2.99.18</ecNumber>
    </recommendedName>
    <alternativeName>
        <fullName evidence="12">DNA-(apurinic or apyrimidinic site) lyase</fullName>
    </alternativeName>
</protein>
<keyword evidence="4 12" id="KW-0227">DNA damage</keyword>
<keyword evidence="8 12" id="KW-0238">DNA-binding</keyword>
<dbReference type="PIRSF" id="PIRSF001435">
    <property type="entry name" value="Nth"/>
    <property type="match status" value="1"/>
</dbReference>
<keyword evidence="9 12" id="KW-0234">DNA repair</keyword>
<evidence type="ECO:0000256" key="12">
    <source>
        <dbReference type="HAMAP-Rule" id="MF_00942"/>
    </source>
</evidence>
<dbReference type="NCBIfam" id="TIGR01083">
    <property type="entry name" value="nth"/>
    <property type="match status" value="1"/>
</dbReference>
<feature type="binding site" evidence="12">
    <location>
        <position position="232"/>
    </location>
    <ligand>
        <name>[4Fe-4S] cluster</name>
        <dbReference type="ChEBI" id="CHEBI:49883"/>
    </ligand>
</feature>
<feature type="binding site" evidence="12">
    <location>
        <position position="226"/>
    </location>
    <ligand>
        <name>[4Fe-4S] cluster</name>
        <dbReference type="ChEBI" id="CHEBI:49883"/>
    </ligand>
</feature>
<evidence type="ECO:0000256" key="7">
    <source>
        <dbReference type="ARBA" id="ARBA00023014"/>
    </source>
</evidence>
<organism evidence="15 16">
    <name type="scientific">Lichenifustis flavocetrariae</name>
    <dbReference type="NCBI Taxonomy" id="2949735"/>
    <lineage>
        <taxon>Bacteria</taxon>
        <taxon>Pseudomonadati</taxon>
        <taxon>Pseudomonadota</taxon>
        <taxon>Alphaproteobacteria</taxon>
        <taxon>Hyphomicrobiales</taxon>
        <taxon>Lichenihabitantaceae</taxon>
        <taxon>Lichenifustis</taxon>
    </lineage>
</organism>
<keyword evidence="16" id="KW-1185">Reference proteome</keyword>
<dbReference type="PROSITE" id="PS00764">
    <property type="entry name" value="ENDONUCLEASE_III_1"/>
    <property type="match status" value="1"/>
</dbReference>
<dbReference type="Gene3D" id="1.10.1670.10">
    <property type="entry name" value="Helix-hairpin-Helix base-excision DNA repair enzymes (C-terminal)"/>
    <property type="match status" value="1"/>
</dbReference>
<evidence type="ECO:0000256" key="5">
    <source>
        <dbReference type="ARBA" id="ARBA00022801"/>
    </source>
</evidence>
<keyword evidence="11 12" id="KW-0326">Glycosidase</keyword>
<keyword evidence="7 12" id="KW-0411">Iron-sulfur</keyword>
<dbReference type="HAMAP" id="MF_00942">
    <property type="entry name" value="Nth"/>
    <property type="match status" value="1"/>
</dbReference>
<dbReference type="PANTHER" id="PTHR10359">
    <property type="entry name" value="A/G-SPECIFIC ADENINE GLYCOSYLASE/ENDONUCLEASE III"/>
    <property type="match status" value="1"/>
</dbReference>
<dbReference type="CDD" id="cd00056">
    <property type="entry name" value="ENDO3c"/>
    <property type="match status" value="1"/>
</dbReference>
<comment type="similarity">
    <text evidence="1 12">Belongs to the Nth/MutY family.</text>
</comment>
<dbReference type="InterPro" id="IPR023170">
    <property type="entry name" value="HhH_base_excis_C"/>
</dbReference>
<evidence type="ECO:0000256" key="4">
    <source>
        <dbReference type="ARBA" id="ARBA00022763"/>
    </source>
</evidence>
<accession>A0AA41YUZ3</accession>
<dbReference type="GO" id="GO:0019104">
    <property type="term" value="F:DNA N-glycosylase activity"/>
    <property type="evidence" value="ECO:0007669"/>
    <property type="project" value="UniProtKB-UniRule"/>
</dbReference>
<evidence type="ECO:0000256" key="8">
    <source>
        <dbReference type="ARBA" id="ARBA00023125"/>
    </source>
</evidence>
<comment type="catalytic activity">
    <reaction evidence="12">
        <text>2'-deoxyribonucleotide-(2'-deoxyribose 5'-phosphate)-2'-deoxyribonucleotide-DNA = a 3'-end 2'-deoxyribonucleotide-(2,3-dehydro-2,3-deoxyribose 5'-phosphate)-DNA + a 5'-end 5'-phospho-2'-deoxyribonucleoside-DNA + H(+)</text>
        <dbReference type="Rhea" id="RHEA:66592"/>
        <dbReference type="Rhea" id="RHEA-COMP:13180"/>
        <dbReference type="Rhea" id="RHEA-COMP:16897"/>
        <dbReference type="Rhea" id="RHEA-COMP:17067"/>
        <dbReference type="ChEBI" id="CHEBI:15378"/>
        <dbReference type="ChEBI" id="CHEBI:136412"/>
        <dbReference type="ChEBI" id="CHEBI:157695"/>
        <dbReference type="ChEBI" id="CHEBI:167181"/>
        <dbReference type="EC" id="4.2.99.18"/>
    </reaction>
</comment>
<feature type="binding site" evidence="12">
    <location>
        <position position="216"/>
    </location>
    <ligand>
        <name>[4Fe-4S] cluster</name>
        <dbReference type="ChEBI" id="CHEBI:49883"/>
    </ligand>
</feature>
<dbReference type="InterPro" id="IPR004035">
    <property type="entry name" value="Endouclease-III_FeS-bd_BS"/>
</dbReference>
<keyword evidence="3 12" id="KW-0479">Metal-binding</keyword>
<keyword evidence="2 12" id="KW-0004">4Fe-4S</keyword>
<keyword evidence="15" id="KW-0255">Endonuclease</keyword>
<evidence type="ECO:0000256" key="10">
    <source>
        <dbReference type="ARBA" id="ARBA00023239"/>
    </source>
</evidence>
<evidence type="ECO:0000313" key="15">
    <source>
        <dbReference type="EMBL" id="MCW6507691.1"/>
    </source>
</evidence>
<evidence type="ECO:0000256" key="2">
    <source>
        <dbReference type="ARBA" id="ARBA00022485"/>
    </source>
</evidence>
<comment type="cofactor">
    <cofactor evidence="12">
        <name>[4Fe-4S] cluster</name>
        <dbReference type="ChEBI" id="CHEBI:49883"/>
    </cofactor>
    <text evidence="12">Binds 1 [4Fe-4S] cluster.</text>
</comment>
<gene>
    <name evidence="12 15" type="primary">nth</name>
    <name evidence="15" type="ORF">M8523_06600</name>
</gene>
<dbReference type="GO" id="GO:0140078">
    <property type="term" value="F:class I DNA-(apurinic or apyrimidinic site) endonuclease activity"/>
    <property type="evidence" value="ECO:0007669"/>
    <property type="project" value="UniProtKB-EC"/>
</dbReference>
<dbReference type="GO" id="GO:0046872">
    <property type="term" value="F:metal ion binding"/>
    <property type="evidence" value="ECO:0007669"/>
    <property type="project" value="UniProtKB-KW"/>
</dbReference>
<proteinExistence type="inferred from homology"/>
<keyword evidence="5 12" id="KW-0378">Hydrolase</keyword>
<keyword evidence="10 12" id="KW-0456">Lyase</keyword>
<dbReference type="PANTHER" id="PTHR10359:SF18">
    <property type="entry name" value="ENDONUCLEASE III"/>
    <property type="match status" value="1"/>
</dbReference>
<evidence type="ECO:0000313" key="16">
    <source>
        <dbReference type="Proteomes" id="UP001165667"/>
    </source>
</evidence>
<dbReference type="InterPro" id="IPR003265">
    <property type="entry name" value="HhH-GPD_domain"/>
</dbReference>
<comment type="caution">
    <text evidence="15">The sequence shown here is derived from an EMBL/GenBank/DDBJ whole genome shotgun (WGS) entry which is preliminary data.</text>
</comment>
<evidence type="ECO:0000256" key="11">
    <source>
        <dbReference type="ARBA" id="ARBA00023295"/>
    </source>
</evidence>
<evidence type="ECO:0000259" key="14">
    <source>
        <dbReference type="SMART" id="SM00478"/>
    </source>
</evidence>
<feature type="region of interest" description="Disordered" evidence="13">
    <location>
        <begin position="1"/>
        <end position="30"/>
    </location>
</feature>
<keyword evidence="6 12" id="KW-0408">Iron</keyword>
<dbReference type="EC" id="4.2.99.18" evidence="12"/>
<dbReference type="InterPro" id="IPR011257">
    <property type="entry name" value="DNA_glycosylase"/>
</dbReference>
<comment type="function">
    <text evidence="12">DNA repair enzyme that has both DNA N-glycosylase activity and AP-lyase activity. The DNA N-glycosylase activity releases various damaged pyrimidines from DNA by cleaving the N-glycosidic bond, leaving an AP (apurinic/apyrimidinic) site. The AP-lyase activity cleaves the phosphodiester bond 3' to the AP site by a beta-elimination, leaving a 3'-terminal unsaturated sugar and a product with a terminal 5'-phosphate.</text>
</comment>
<dbReference type="GO" id="GO:0006285">
    <property type="term" value="P:base-excision repair, AP site formation"/>
    <property type="evidence" value="ECO:0007669"/>
    <property type="project" value="TreeGrafter"/>
</dbReference>
<evidence type="ECO:0000256" key="1">
    <source>
        <dbReference type="ARBA" id="ARBA00008343"/>
    </source>
</evidence>
<evidence type="ECO:0000256" key="13">
    <source>
        <dbReference type="SAM" id="MobiDB-lite"/>
    </source>
</evidence>
<dbReference type="Pfam" id="PF10576">
    <property type="entry name" value="EndIII_4Fe-2S"/>
    <property type="match status" value="1"/>
</dbReference>
<name>A0AA41YUZ3_9HYPH</name>
<dbReference type="AlphaFoldDB" id="A0AA41YUZ3"/>
<reference evidence="15" key="1">
    <citation type="submission" date="2022-05" db="EMBL/GenBank/DDBJ databases">
        <authorList>
            <person name="Pankratov T."/>
        </authorList>
    </citation>
    <scope>NUCLEOTIDE SEQUENCE</scope>
    <source>
        <strain evidence="15">BP6-180914</strain>
    </source>
</reference>
<dbReference type="FunFam" id="1.10.1670.10:FF:000001">
    <property type="entry name" value="Endonuclease III"/>
    <property type="match status" value="1"/>
</dbReference>
<dbReference type="SUPFAM" id="SSF48150">
    <property type="entry name" value="DNA-glycosylase"/>
    <property type="match status" value="1"/>
</dbReference>
<dbReference type="FunFam" id="1.10.340.30:FF:000001">
    <property type="entry name" value="Endonuclease III"/>
    <property type="match status" value="1"/>
</dbReference>
<dbReference type="EMBL" id="JAMOIM010000003">
    <property type="protein sequence ID" value="MCW6507691.1"/>
    <property type="molecule type" value="Genomic_DNA"/>
</dbReference>
<feature type="binding site" evidence="12">
    <location>
        <position position="223"/>
    </location>
    <ligand>
        <name>[4Fe-4S] cluster</name>
        <dbReference type="ChEBI" id="CHEBI:49883"/>
    </ligand>
</feature>